<name>A0ABW4U2J4_9SPHN</name>
<comment type="similarity">
    <text evidence="1 2">Belongs to the outer membrane factor (OMF) (TC 1.B.17) family.</text>
</comment>
<dbReference type="PROSITE" id="PS51257">
    <property type="entry name" value="PROKAR_LIPOPROTEIN"/>
    <property type="match status" value="1"/>
</dbReference>
<comment type="caution">
    <text evidence="3">The sequence shown here is derived from an EMBL/GenBank/DDBJ whole genome shotgun (WGS) entry which is preliminary data.</text>
</comment>
<accession>A0ABW4U2J4</accession>
<dbReference type="PANTHER" id="PTHR30203:SF32">
    <property type="entry name" value="CATION EFFLUX SYSTEM PROTEIN CUSC"/>
    <property type="match status" value="1"/>
</dbReference>
<dbReference type="InterPro" id="IPR003423">
    <property type="entry name" value="OMP_efflux"/>
</dbReference>
<keyword evidence="2" id="KW-1134">Transmembrane beta strand</keyword>
<keyword evidence="2" id="KW-0449">Lipoprotein</keyword>
<dbReference type="EMBL" id="JBHUGS010000005">
    <property type="protein sequence ID" value="MFD1952533.1"/>
    <property type="molecule type" value="Genomic_DNA"/>
</dbReference>
<keyword evidence="2" id="KW-0472">Membrane</keyword>
<dbReference type="SUPFAM" id="SSF56954">
    <property type="entry name" value="Outer membrane efflux proteins (OEP)"/>
    <property type="match status" value="1"/>
</dbReference>
<keyword evidence="2" id="KW-0812">Transmembrane</keyword>
<dbReference type="Gene3D" id="2.20.200.10">
    <property type="entry name" value="Outer membrane efflux proteins (OEP)"/>
    <property type="match status" value="1"/>
</dbReference>
<proteinExistence type="inferred from homology"/>
<gene>
    <name evidence="3" type="ORF">ACFSGX_17280</name>
</gene>
<protein>
    <submittedName>
        <fullName evidence="3">Efflux transporter outer membrane subunit</fullName>
    </submittedName>
</protein>
<dbReference type="InterPro" id="IPR010131">
    <property type="entry name" value="MdtP/NodT-like"/>
</dbReference>
<dbReference type="Pfam" id="PF02321">
    <property type="entry name" value="OEP"/>
    <property type="match status" value="2"/>
</dbReference>
<reference evidence="4" key="1">
    <citation type="journal article" date="2019" name="Int. J. Syst. Evol. Microbiol.">
        <title>The Global Catalogue of Microorganisms (GCM) 10K type strain sequencing project: providing services to taxonomists for standard genome sequencing and annotation.</title>
        <authorList>
            <consortium name="The Broad Institute Genomics Platform"/>
            <consortium name="The Broad Institute Genome Sequencing Center for Infectious Disease"/>
            <person name="Wu L."/>
            <person name="Ma J."/>
        </authorList>
    </citation>
    <scope>NUCLEOTIDE SEQUENCE [LARGE SCALE GENOMIC DNA]</scope>
    <source>
        <strain evidence="4">CGMCC 1.12702</strain>
    </source>
</reference>
<dbReference type="Gene3D" id="1.20.1600.10">
    <property type="entry name" value="Outer membrane efflux proteins (OEP)"/>
    <property type="match status" value="2"/>
</dbReference>
<sequence length="536" mass="55923">MTRNAALLPFAVLLLGGCSLEPRYERTTPPVTTSWPLGDAYLRRTEATLPTLSYTDIFRDPKLQTVIAQALINNRDLRIAAGNVASARALYRVERSSLFPQVNGTGRVQLGDQGSNGAGNVNTGTGNVGTGTGGIGTGIDTGTGTGGIGTGTGGTGTGNGGIISTGGGGGFYDQYSINVGVSAFEVDLFGRIRSQSRAALATYFSTEAAARATRLSLVAEVASAYLTYASDRSQLAIARATEASAARSVTLTRARLQGGIAPRTDLRQAETVLLTARADTATLTTSLAQDVNALTLLVGAPVDPTLLPASIESVDGLLAEIPAGLNSDILLRRPDVVQSEFDLRATNARIGAARAAFFPTISLTSLAGLASGALGSLFSGGAFNWSASPTVSLPIFDGGANRGNLAYARAQQQVALATYEQTIQTAFREVSDALARRGTIDRELAARRELTAAAQDNYYLTERSYRGGIGTFLNSLDAQRTLYNAQQQLVTTRLTRADNLVTLYRVLGGDAQIAGDPAAAAVMRSPVSEADQTPTR</sequence>
<dbReference type="Proteomes" id="UP001597400">
    <property type="component" value="Unassembled WGS sequence"/>
</dbReference>
<dbReference type="PANTHER" id="PTHR30203">
    <property type="entry name" value="OUTER MEMBRANE CATION EFFLUX PROTEIN"/>
    <property type="match status" value="1"/>
</dbReference>
<dbReference type="RefSeq" id="WP_380931548.1">
    <property type="nucleotide sequence ID" value="NZ_JBHUGS010000005.1"/>
</dbReference>
<keyword evidence="2" id="KW-0564">Palmitate</keyword>
<organism evidence="3 4">
    <name type="scientific">Sphingomonas arantia</name>
    <dbReference type="NCBI Taxonomy" id="1460676"/>
    <lineage>
        <taxon>Bacteria</taxon>
        <taxon>Pseudomonadati</taxon>
        <taxon>Pseudomonadota</taxon>
        <taxon>Alphaproteobacteria</taxon>
        <taxon>Sphingomonadales</taxon>
        <taxon>Sphingomonadaceae</taxon>
        <taxon>Sphingomonas</taxon>
    </lineage>
</organism>
<evidence type="ECO:0000256" key="1">
    <source>
        <dbReference type="ARBA" id="ARBA00007613"/>
    </source>
</evidence>
<comment type="subcellular location">
    <subcellularLocation>
        <location evidence="2">Cell membrane</location>
        <topology evidence="2">Lipid-anchor</topology>
    </subcellularLocation>
</comment>
<evidence type="ECO:0000256" key="2">
    <source>
        <dbReference type="RuleBase" id="RU362097"/>
    </source>
</evidence>
<evidence type="ECO:0000313" key="4">
    <source>
        <dbReference type="Proteomes" id="UP001597400"/>
    </source>
</evidence>
<dbReference type="NCBIfam" id="TIGR01845">
    <property type="entry name" value="outer_NodT"/>
    <property type="match status" value="1"/>
</dbReference>
<keyword evidence="4" id="KW-1185">Reference proteome</keyword>
<evidence type="ECO:0000313" key="3">
    <source>
        <dbReference type="EMBL" id="MFD1952533.1"/>
    </source>
</evidence>